<dbReference type="SUPFAM" id="SSF81593">
    <property type="entry name" value="Nucleotidyltransferase substrate binding subunit/domain"/>
    <property type="match status" value="1"/>
</dbReference>
<sequence>MRALASLSPFDEARFLALTDDQIRDVDQFILRFSKLQDVLGARLLPSLLDYLEEPFETRPMLDKLNRLEQLGFLDSVEHWQYLREVRNRFTHDYPDDPERNAANLNLALGAADELCQLLLRLYAKLVVAHPGLELAAIGAQ</sequence>
<keyword evidence="2" id="KW-1185">Reference proteome</keyword>
<dbReference type="AlphaFoldDB" id="A0A323V3F8"/>
<evidence type="ECO:0000313" key="2">
    <source>
        <dbReference type="Proteomes" id="UP000248259"/>
    </source>
</evidence>
<dbReference type="OrthoDB" id="13547at2"/>
<accession>A0A323V3F8</accession>
<evidence type="ECO:0000313" key="1">
    <source>
        <dbReference type="EMBL" id="PZA18663.1"/>
    </source>
</evidence>
<name>A0A323V3F8_9RHOO</name>
<dbReference type="Gene3D" id="1.20.120.330">
    <property type="entry name" value="Nucleotidyltransferases domain 2"/>
    <property type="match status" value="1"/>
</dbReference>
<gene>
    <name evidence="1" type="ORF">DNK49_01535</name>
</gene>
<comment type="caution">
    <text evidence="1">The sequence shown here is derived from an EMBL/GenBank/DDBJ whole genome shotgun (WGS) entry which is preliminary data.</text>
</comment>
<evidence type="ECO:0008006" key="3">
    <source>
        <dbReference type="Google" id="ProtNLM"/>
    </source>
</evidence>
<reference evidence="1 2" key="1">
    <citation type="submission" date="2018-06" db="EMBL/GenBank/DDBJ databases">
        <title>Azoarcus communis strain SWub3 genome.</title>
        <authorList>
            <person name="Zorraquino Salvo V."/>
            <person name="Toubiana D."/>
            <person name="Blumwald E."/>
        </authorList>
    </citation>
    <scope>NUCLEOTIDE SEQUENCE [LARGE SCALE GENOMIC DNA]</scope>
    <source>
        <strain evidence="1 2">SWub3</strain>
    </source>
</reference>
<organism evidence="1 2">
    <name type="scientific">Parazoarcus communis SWub3 = DSM 12120</name>
    <dbReference type="NCBI Taxonomy" id="1121029"/>
    <lineage>
        <taxon>Bacteria</taxon>
        <taxon>Pseudomonadati</taxon>
        <taxon>Pseudomonadota</taxon>
        <taxon>Betaproteobacteria</taxon>
        <taxon>Rhodocyclales</taxon>
        <taxon>Zoogloeaceae</taxon>
        <taxon>Parazoarcus</taxon>
    </lineage>
</organism>
<dbReference type="Proteomes" id="UP000248259">
    <property type="component" value="Unassembled WGS sequence"/>
</dbReference>
<dbReference type="EMBL" id="QKOE01000001">
    <property type="protein sequence ID" value="PZA18663.1"/>
    <property type="molecule type" value="Genomic_DNA"/>
</dbReference>
<proteinExistence type="predicted"/>
<protein>
    <recommendedName>
        <fullName evidence="3">Nucleotidyltransferase</fullName>
    </recommendedName>
</protein>